<feature type="transmembrane region" description="Helical" evidence="1">
    <location>
        <begin position="12"/>
        <end position="32"/>
    </location>
</feature>
<proteinExistence type="predicted"/>
<reference evidence="2" key="1">
    <citation type="submission" date="2022-03" db="EMBL/GenBank/DDBJ databases">
        <authorList>
            <person name="Alioto T."/>
            <person name="Alioto T."/>
            <person name="Gomez Garrido J."/>
        </authorList>
    </citation>
    <scope>NUCLEOTIDE SEQUENCE</scope>
</reference>
<feature type="transmembrane region" description="Helical" evidence="1">
    <location>
        <begin position="81"/>
        <end position="99"/>
    </location>
</feature>
<keyword evidence="1" id="KW-0472">Membrane</keyword>
<gene>
    <name evidence="2" type="ORF">PECUL_23A022580</name>
</gene>
<keyword evidence="3" id="KW-1185">Reference proteome</keyword>
<feature type="non-terminal residue" evidence="2">
    <location>
        <position position="1"/>
    </location>
</feature>
<keyword evidence="1" id="KW-1133">Transmembrane helix</keyword>
<name>A0AAD1VS62_PELCU</name>
<dbReference type="EMBL" id="OW240913">
    <property type="protein sequence ID" value="CAH2253682.1"/>
    <property type="molecule type" value="Genomic_DNA"/>
</dbReference>
<dbReference type="AlphaFoldDB" id="A0AAD1VS62"/>
<evidence type="ECO:0000313" key="2">
    <source>
        <dbReference type="EMBL" id="CAH2253682.1"/>
    </source>
</evidence>
<accession>A0AAD1VS62</accession>
<organism evidence="2 3">
    <name type="scientific">Pelobates cultripes</name>
    <name type="common">Western spadefoot toad</name>
    <dbReference type="NCBI Taxonomy" id="61616"/>
    <lineage>
        <taxon>Eukaryota</taxon>
        <taxon>Metazoa</taxon>
        <taxon>Chordata</taxon>
        <taxon>Craniata</taxon>
        <taxon>Vertebrata</taxon>
        <taxon>Euteleostomi</taxon>
        <taxon>Amphibia</taxon>
        <taxon>Batrachia</taxon>
        <taxon>Anura</taxon>
        <taxon>Pelobatoidea</taxon>
        <taxon>Pelobatidae</taxon>
        <taxon>Pelobates</taxon>
    </lineage>
</organism>
<protein>
    <submittedName>
        <fullName evidence="2">Uncharacterized protein</fullName>
    </submittedName>
</protein>
<dbReference type="Proteomes" id="UP001295444">
    <property type="component" value="Chromosome 02"/>
</dbReference>
<evidence type="ECO:0000256" key="1">
    <source>
        <dbReference type="SAM" id="Phobius"/>
    </source>
</evidence>
<keyword evidence="1" id="KW-0812">Transmembrane</keyword>
<sequence>AAALTGEETRIFTMNQLLVFSHLLLAFVLGTHMNEYFGSRWDEPENENPFDVGKYLIEIMFKFCIIYMVEDMLPFKKRFQHFGGSLYLFAIFLSFPFGSSEWLRDVAENSNGLFLFSAQP</sequence>
<evidence type="ECO:0000313" key="3">
    <source>
        <dbReference type="Proteomes" id="UP001295444"/>
    </source>
</evidence>